<organism evidence="3 4">
    <name type="scientific">Diplogelasinospora grovesii</name>
    <dbReference type="NCBI Taxonomy" id="303347"/>
    <lineage>
        <taxon>Eukaryota</taxon>
        <taxon>Fungi</taxon>
        <taxon>Dikarya</taxon>
        <taxon>Ascomycota</taxon>
        <taxon>Pezizomycotina</taxon>
        <taxon>Sordariomycetes</taxon>
        <taxon>Sordariomycetidae</taxon>
        <taxon>Sordariales</taxon>
        <taxon>Diplogelasinosporaceae</taxon>
        <taxon>Diplogelasinospora</taxon>
    </lineage>
</organism>
<comment type="caution">
    <text evidence="3">The sequence shown here is derived from an EMBL/GenBank/DDBJ whole genome shotgun (WGS) entry which is preliminary data.</text>
</comment>
<sequence>MNFTIVVPEGSTNHGNPKLLCTPPAWYDYVLFYFANYFAHAATVISYPGQGGFETVAVAVSALMLPVSGFTRAANAIYRRARFESNPLKRAARARALCMVVKSLESLPESQQGERLLSDDHPSFLKLLSSLLTMSHRSKHWWSPEVIKKVPLDYNIHGPYSLEHKQGYILAFVPSDAPLEFESPEYTRQLKQAKGFAESYNAPKLLMSLIQAIWAIIVKNCGSDCCQPKRIPGDQIDQYGYAAFGLTVAPYAWMSVLNILGNILTPDYPAVFMLRTPLMDEVEERKLGKFEGELRVKIDYSRSYEPDPDWVDFEGSVVVLSTFVFGLIPLAIIGGLSGFRSQNSTPLQRGFTMSWLAVGFIIGLVQGGLMNDPNEIGDSDLRFGIIPTTIVLLGVPAIGGMVVVGQMIHDFGIYCAMRHWSRQVGELVSALRGRPDYSAPQHQQLHHESNAGPVQAGKGADVGSN</sequence>
<protein>
    <submittedName>
        <fullName evidence="3">Uncharacterized protein</fullName>
    </submittedName>
</protein>
<evidence type="ECO:0000313" key="3">
    <source>
        <dbReference type="EMBL" id="KAK3942948.1"/>
    </source>
</evidence>
<gene>
    <name evidence="3" type="ORF">QBC46DRAFT_447257</name>
</gene>
<feature type="transmembrane region" description="Helical" evidence="2">
    <location>
        <begin position="351"/>
        <end position="369"/>
    </location>
</feature>
<reference evidence="4" key="1">
    <citation type="journal article" date="2023" name="Mol. Phylogenet. Evol.">
        <title>Genome-scale phylogeny and comparative genomics of the fungal order Sordariales.</title>
        <authorList>
            <person name="Hensen N."/>
            <person name="Bonometti L."/>
            <person name="Westerberg I."/>
            <person name="Brannstrom I.O."/>
            <person name="Guillou S."/>
            <person name="Cros-Aarteil S."/>
            <person name="Calhoun S."/>
            <person name="Haridas S."/>
            <person name="Kuo A."/>
            <person name="Mondo S."/>
            <person name="Pangilinan J."/>
            <person name="Riley R."/>
            <person name="LaButti K."/>
            <person name="Andreopoulos B."/>
            <person name="Lipzen A."/>
            <person name="Chen C."/>
            <person name="Yan M."/>
            <person name="Daum C."/>
            <person name="Ng V."/>
            <person name="Clum A."/>
            <person name="Steindorff A."/>
            <person name="Ohm R.A."/>
            <person name="Martin F."/>
            <person name="Silar P."/>
            <person name="Natvig D.O."/>
            <person name="Lalanne C."/>
            <person name="Gautier V."/>
            <person name="Ament-Velasquez S.L."/>
            <person name="Kruys A."/>
            <person name="Hutchinson M.I."/>
            <person name="Powell A.J."/>
            <person name="Barry K."/>
            <person name="Miller A.N."/>
            <person name="Grigoriev I.V."/>
            <person name="Debuchy R."/>
            <person name="Gladieux P."/>
            <person name="Hiltunen Thoren M."/>
            <person name="Johannesson H."/>
        </authorList>
    </citation>
    <scope>NUCLEOTIDE SEQUENCE [LARGE SCALE GENOMIC DNA]</scope>
    <source>
        <strain evidence="4">CBS 340.73</strain>
    </source>
</reference>
<accession>A0AAN6S7I9</accession>
<dbReference type="AlphaFoldDB" id="A0AAN6S7I9"/>
<evidence type="ECO:0000256" key="1">
    <source>
        <dbReference type="SAM" id="MobiDB-lite"/>
    </source>
</evidence>
<dbReference type="EMBL" id="MU853769">
    <property type="protein sequence ID" value="KAK3942948.1"/>
    <property type="molecule type" value="Genomic_DNA"/>
</dbReference>
<keyword evidence="2" id="KW-0472">Membrane</keyword>
<feature type="transmembrane region" description="Helical" evidence="2">
    <location>
        <begin position="381"/>
        <end position="404"/>
    </location>
</feature>
<name>A0AAN6S7I9_9PEZI</name>
<keyword evidence="2" id="KW-0812">Transmembrane</keyword>
<evidence type="ECO:0000313" key="4">
    <source>
        <dbReference type="Proteomes" id="UP001303473"/>
    </source>
</evidence>
<feature type="transmembrane region" description="Helical" evidence="2">
    <location>
        <begin position="317"/>
        <end position="339"/>
    </location>
</feature>
<proteinExistence type="predicted"/>
<evidence type="ECO:0000256" key="2">
    <source>
        <dbReference type="SAM" id="Phobius"/>
    </source>
</evidence>
<feature type="transmembrane region" description="Helical" evidence="2">
    <location>
        <begin position="239"/>
        <end position="264"/>
    </location>
</feature>
<feature type="region of interest" description="Disordered" evidence="1">
    <location>
        <begin position="438"/>
        <end position="465"/>
    </location>
</feature>
<keyword evidence="2" id="KW-1133">Transmembrane helix</keyword>
<dbReference type="Proteomes" id="UP001303473">
    <property type="component" value="Unassembled WGS sequence"/>
</dbReference>
<keyword evidence="4" id="KW-1185">Reference proteome</keyword>